<dbReference type="GO" id="GO:0015888">
    <property type="term" value="P:thiamine transport"/>
    <property type="evidence" value="ECO:0007669"/>
    <property type="project" value="TreeGrafter"/>
</dbReference>
<evidence type="ECO:0000256" key="1">
    <source>
        <dbReference type="ARBA" id="ARBA00022729"/>
    </source>
</evidence>
<keyword evidence="2" id="KW-0574">Periplasm</keyword>
<dbReference type="SUPFAM" id="SSF53850">
    <property type="entry name" value="Periplasmic binding protein-like II"/>
    <property type="match status" value="1"/>
</dbReference>
<proteinExistence type="predicted"/>
<dbReference type="Proteomes" id="UP000199664">
    <property type="component" value="Unassembled WGS sequence"/>
</dbReference>
<organism evidence="3 4">
    <name type="scientific">Bosea lupini</name>
    <dbReference type="NCBI Taxonomy" id="1036779"/>
    <lineage>
        <taxon>Bacteria</taxon>
        <taxon>Pseudomonadati</taxon>
        <taxon>Pseudomonadota</taxon>
        <taxon>Alphaproteobacteria</taxon>
        <taxon>Hyphomicrobiales</taxon>
        <taxon>Boseaceae</taxon>
        <taxon>Bosea</taxon>
    </lineage>
</organism>
<gene>
    <name evidence="3" type="ORF">SAMN04515666_11558</name>
</gene>
<dbReference type="PROSITE" id="PS51318">
    <property type="entry name" value="TAT"/>
    <property type="match status" value="1"/>
</dbReference>
<evidence type="ECO:0000256" key="2">
    <source>
        <dbReference type="ARBA" id="ARBA00022764"/>
    </source>
</evidence>
<keyword evidence="4" id="KW-1185">Reference proteome</keyword>
<dbReference type="Gene3D" id="3.40.190.10">
    <property type="entry name" value="Periplasmic binding protein-like II"/>
    <property type="match status" value="2"/>
</dbReference>
<dbReference type="PANTHER" id="PTHR30006">
    <property type="entry name" value="THIAMINE-BINDING PERIPLASMIC PROTEIN-RELATED"/>
    <property type="match status" value="1"/>
</dbReference>
<dbReference type="InterPro" id="IPR006311">
    <property type="entry name" value="TAT_signal"/>
</dbReference>
<dbReference type="GO" id="GO:0030288">
    <property type="term" value="C:outer membrane-bounded periplasmic space"/>
    <property type="evidence" value="ECO:0007669"/>
    <property type="project" value="TreeGrafter"/>
</dbReference>
<dbReference type="STRING" id="1036779.SAMN04515666_11558"/>
<evidence type="ECO:0000313" key="3">
    <source>
        <dbReference type="EMBL" id="SEM60360.1"/>
    </source>
</evidence>
<dbReference type="InterPro" id="IPR006059">
    <property type="entry name" value="SBP"/>
</dbReference>
<dbReference type="GO" id="GO:0030975">
    <property type="term" value="F:thiamine binding"/>
    <property type="evidence" value="ECO:0007669"/>
    <property type="project" value="TreeGrafter"/>
</dbReference>
<keyword evidence="1" id="KW-0732">Signal</keyword>
<sequence>MTGILATPTRRRFIASAVASSLAAPMLTRNAWAQGKEIVIGIWGGAQGEFIRKQVIPAFEKEFGYKVLAEEGFTLPNISKMRATKSNPKYTVMFVDDLAVPICKGEDLIAPLPVDKMPNIAKLFPRFNYEDGYGTGLGISIGTMYRNTTEKAPASFADLWDPRYKNGIKLNSWQNTSGLFFLIATAAIVTGKPFAQAQYEVDKIWGKLAELKPNIQNVYTSGVEAANEIAQGQAMIGGIDYSKFIYPYTAKGAPIDMVFLKEGCFAGVNCQVLVKGGPNQDLGVAFMNHMLSARVQKELAEFALVSPPVSGVELSAQALKYVAYPDTRMDELSLFMPDWTHINKQRAAWTESANRIFSA</sequence>
<evidence type="ECO:0000313" key="4">
    <source>
        <dbReference type="Proteomes" id="UP000199664"/>
    </source>
</evidence>
<accession>A0A1H7ZPP6</accession>
<protein>
    <submittedName>
        <fullName evidence="3">Putative spermidine/putrescine transport system substrate-binding protein</fullName>
    </submittedName>
</protein>
<dbReference type="AlphaFoldDB" id="A0A1H7ZPP6"/>
<reference evidence="4" key="1">
    <citation type="submission" date="2016-10" db="EMBL/GenBank/DDBJ databases">
        <authorList>
            <person name="Varghese N."/>
            <person name="Submissions S."/>
        </authorList>
    </citation>
    <scope>NUCLEOTIDE SEQUENCE [LARGE SCALE GENOMIC DNA]</scope>
    <source>
        <strain evidence="4">LMG 26383,CCUG 61248,R- 45681</strain>
    </source>
</reference>
<name>A0A1H7ZPP6_9HYPH</name>
<dbReference type="Pfam" id="PF13416">
    <property type="entry name" value="SBP_bac_8"/>
    <property type="match status" value="1"/>
</dbReference>
<dbReference type="OrthoDB" id="9766989at2"/>
<dbReference type="RefSeq" id="WP_091842690.1">
    <property type="nucleotide sequence ID" value="NZ_FOAN01000015.1"/>
</dbReference>
<dbReference type="PANTHER" id="PTHR30006:SF2">
    <property type="entry name" value="ABC TRANSPORTER SUBSTRATE-BINDING PROTEIN"/>
    <property type="match status" value="1"/>
</dbReference>
<dbReference type="EMBL" id="FOAN01000015">
    <property type="protein sequence ID" value="SEM60360.1"/>
    <property type="molecule type" value="Genomic_DNA"/>
</dbReference>
<dbReference type="GO" id="GO:0030976">
    <property type="term" value="F:thiamine pyrophosphate binding"/>
    <property type="evidence" value="ECO:0007669"/>
    <property type="project" value="TreeGrafter"/>
</dbReference>